<dbReference type="InterPro" id="IPR024230">
    <property type="entry name" value="GspL_cyto_dom"/>
</dbReference>
<feature type="domain" description="GspL cytoplasmic actin-ATPase-like" evidence="11">
    <location>
        <begin position="7"/>
        <end position="222"/>
    </location>
</feature>
<proteinExistence type="inferred from homology"/>
<keyword evidence="9" id="KW-0472">Membrane</keyword>
<dbReference type="PIRSF" id="PIRSF015761">
    <property type="entry name" value="Protein_L"/>
    <property type="match status" value="1"/>
</dbReference>
<evidence type="ECO:0000256" key="1">
    <source>
        <dbReference type="ARBA" id="ARBA00004377"/>
    </source>
</evidence>
<dbReference type="InterPro" id="IPR007812">
    <property type="entry name" value="T2SS_protein-GspL"/>
</dbReference>
<dbReference type="Gene3D" id="3.30.420.380">
    <property type="match status" value="1"/>
</dbReference>
<dbReference type="RefSeq" id="WP_012908413.1">
    <property type="nucleotide sequence ID" value="NZ_CAJTBI010000043.1"/>
</dbReference>
<comment type="similarity">
    <text evidence="2 10">Belongs to the GSP L family.</text>
</comment>
<dbReference type="InterPro" id="IPR025691">
    <property type="entry name" value="GspL_pp_dom"/>
</dbReference>
<dbReference type="InterPro" id="IPR043129">
    <property type="entry name" value="ATPase_NBD"/>
</dbReference>
<reference evidence="13" key="1">
    <citation type="submission" date="2019-03" db="EMBL/GenBank/DDBJ databases">
        <title>Complete genome sequence of enteropathogenic Citrobacter rodentium strain DBS100.</title>
        <authorList>
            <person name="Popov G."/>
            <person name="Fiebig A."/>
            <person name="Shideler S."/>
            <person name="Coombes B."/>
            <person name="Savchenko A."/>
        </authorList>
    </citation>
    <scope>NUCLEOTIDE SEQUENCE</scope>
    <source>
        <strain evidence="13">DBS100</strain>
    </source>
</reference>
<evidence type="ECO:0000256" key="4">
    <source>
        <dbReference type="ARBA" id="ARBA00022475"/>
    </source>
</evidence>
<comment type="function">
    <text evidence="10">Inner membrane component of the type II secretion system required for the energy-dependent secretion of extracellular factors such as proteases and toxins from the periplasm.</text>
</comment>
<keyword evidence="6" id="KW-0812">Transmembrane</keyword>
<dbReference type="EMBL" id="CP038008">
    <property type="protein sequence ID" value="QBY30754.1"/>
    <property type="molecule type" value="Genomic_DNA"/>
</dbReference>
<evidence type="ECO:0000256" key="3">
    <source>
        <dbReference type="ARBA" id="ARBA00022448"/>
    </source>
</evidence>
<dbReference type="SUPFAM" id="SSF53067">
    <property type="entry name" value="Actin-like ATPase domain"/>
    <property type="match status" value="2"/>
</dbReference>
<evidence type="ECO:0000256" key="10">
    <source>
        <dbReference type="PIRNR" id="PIRNR015761"/>
    </source>
</evidence>
<evidence type="ECO:0000259" key="11">
    <source>
        <dbReference type="Pfam" id="PF05134"/>
    </source>
</evidence>
<gene>
    <name evidence="13" type="ORF">E2R62_19185</name>
</gene>
<dbReference type="OMA" id="HFAILHQ"/>
<organism evidence="13">
    <name type="scientific">Citrobacter rodentium</name>
    <dbReference type="NCBI Taxonomy" id="67825"/>
    <lineage>
        <taxon>Bacteria</taxon>
        <taxon>Pseudomonadati</taxon>
        <taxon>Pseudomonadota</taxon>
        <taxon>Gammaproteobacteria</taxon>
        <taxon>Enterobacterales</taxon>
        <taxon>Enterobacteriaceae</taxon>
        <taxon>Citrobacter</taxon>
    </lineage>
</organism>
<comment type="subcellular location">
    <subcellularLocation>
        <location evidence="1">Cell inner membrane</location>
        <topology evidence="1">Single-pass membrane protein</topology>
    </subcellularLocation>
</comment>
<dbReference type="Gene3D" id="3.30.420.370">
    <property type="match status" value="1"/>
</dbReference>
<evidence type="ECO:0000259" key="12">
    <source>
        <dbReference type="Pfam" id="PF12693"/>
    </source>
</evidence>
<dbReference type="Pfam" id="PF12693">
    <property type="entry name" value="GspL_C"/>
    <property type="match status" value="1"/>
</dbReference>
<evidence type="ECO:0000256" key="9">
    <source>
        <dbReference type="ARBA" id="ARBA00023136"/>
    </source>
</evidence>
<dbReference type="CDD" id="cd24017">
    <property type="entry name" value="ASKHA_T2SSL_N"/>
    <property type="match status" value="1"/>
</dbReference>
<keyword evidence="7 10" id="KW-0653">Protein transport</keyword>
<evidence type="ECO:0000256" key="7">
    <source>
        <dbReference type="ARBA" id="ARBA00022927"/>
    </source>
</evidence>
<protein>
    <recommendedName>
        <fullName evidence="10">Type II secretion system protein L</fullName>
        <shortName evidence="10">T2SS protein L</shortName>
    </recommendedName>
</protein>
<keyword evidence="5" id="KW-0997">Cell inner membrane</keyword>
<dbReference type="GO" id="GO:0015627">
    <property type="term" value="C:type II protein secretion system complex"/>
    <property type="evidence" value="ECO:0007669"/>
    <property type="project" value="InterPro"/>
</dbReference>
<dbReference type="GO" id="GO:0015628">
    <property type="term" value="P:protein secretion by the type II secretion system"/>
    <property type="evidence" value="ECO:0007669"/>
    <property type="project" value="InterPro"/>
</dbReference>
<sequence length="374" mass="42163">MAFSTLVIRLTSDELEWAIHDETGCGEIHRLPAGQPLTALPRPPEVQLVHLLIPVALATFRRLEIPTAGYTLTPQKIQWLADETLDESSPPLHWTIVWQTEGVVWVAGVEPAVMQTLMLPLTAGGIRPDHVTLDALCLPITTDGWTVLKDEEGWLLKPHEGRASRLSEEWLDHLLTHYRPQQITSYGELPEAHTADTSCSPRPLLSLYSPTESVNLLHGRLRPSAPATAGIRRLKRLALIAVLMLLLCPLLSRAIVGFQLHRLEQQLTSTLEQRWRSYIPQNRHRGNLQAYLPKQLQQRFPAPSILLQRLGQGMAAFPALALEGIRYDQQRQSLQLFIYASDEDQIKQFITADAVGLPLKIEKHDQGLWTLRNE</sequence>
<name>A0A482PU28_CITRO</name>
<feature type="domain" description="GspL periplasmic" evidence="12">
    <location>
        <begin position="236"/>
        <end position="350"/>
    </location>
</feature>
<evidence type="ECO:0000256" key="5">
    <source>
        <dbReference type="ARBA" id="ARBA00022519"/>
    </source>
</evidence>
<dbReference type="GO" id="GO:0005886">
    <property type="term" value="C:plasma membrane"/>
    <property type="evidence" value="ECO:0007669"/>
    <property type="project" value="UniProtKB-SubCell"/>
</dbReference>
<keyword evidence="3 10" id="KW-0813">Transport</keyword>
<dbReference type="GO" id="GO:0009276">
    <property type="term" value="C:Gram-negative-bacterium-type cell wall"/>
    <property type="evidence" value="ECO:0007669"/>
    <property type="project" value="InterPro"/>
</dbReference>
<dbReference type="Pfam" id="PF05134">
    <property type="entry name" value="T2SSL"/>
    <property type="match status" value="1"/>
</dbReference>
<accession>A0A482PU28</accession>
<evidence type="ECO:0000313" key="13">
    <source>
        <dbReference type="EMBL" id="QBY30754.1"/>
    </source>
</evidence>
<evidence type="ECO:0000256" key="6">
    <source>
        <dbReference type="ARBA" id="ARBA00022692"/>
    </source>
</evidence>
<evidence type="ECO:0000256" key="8">
    <source>
        <dbReference type="ARBA" id="ARBA00022989"/>
    </source>
</evidence>
<evidence type="ECO:0000256" key="2">
    <source>
        <dbReference type="ARBA" id="ARBA00005318"/>
    </source>
</evidence>
<dbReference type="AlphaFoldDB" id="A0A482PU28"/>
<keyword evidence="4" id="KW-1003">Cell membrane</keyword>
<dbReference type="NCBIfam" id="TIGR01709">
    <property type="entry name" value="typeII_sec_gspL"/>
    <property type="match status" value="1"/>
</dbReference>
<keyword evidence="8" id="KW-1133">Transmembrane helix</keyword>